<feature type="transmembrane region" description="Helical" evidence="2">
    <location>
        <begin position="186"/>
        <end position="213"/>
    </location>
</feature>
<organism evidence="3 4">
    <name type="scientific">Aliidiomarina iranensis</name>
    <dbReference type="NCBI Taxonomy" id="1434071"/>
    <lineage>
        <taxon>Bacteria</taxon>
        <taxon>Pseudomonadati</taxon>
        <taxon>Pseudomonadota</taxon>
        <taxon>Gammaproteobacteria</taxon>
        <taxon>Alteromonadales</taxon>
        <taxon>Idiomarinaceae</taxon>
        <taxon>Aliidiomarina</taxon>
    </lineage>
</organism>
<keyword evidence="2" id="KW-0812">Transmembrane</keyword>
<evidence type="ECO:0000313" key="3">
    <source>
        <dbReference type="EMBL" id="RUO22372.1"/>
    </source>
</evidence>
<accession>A0A432W069</accession>
<feature type="transmembrane region" description="Helical" evidence="2">
    <location>
        <begin position="219"/>
        <end position="244"/>
    </location>
</feature>
<feature type="compositionally biased region" description="Polar residues" evidence="1">
    <location>
        <begin position="294"/>
        <end position="307"/>
    </location>
</feature>
<gene>
    <name evidence="3" type="ORF">CWE08_04105</name>
</gene>
<dbReference type="OrthoDB" id="6399552at2"/>
<dbReference type="Proteomes" id="UP000288395">
    <property type="component" value="Unassembled WGS sequence"/>
</dbReference>
<feature type="region of interest" description="Disordered" evidence="1">
    <location>
        <begin position="271"/>
        <end position="317"/>
    </location>
</feature>
<sequence length="317" mass="34441">MEHNNEFTGSTEKALQSKQKIDVNKVLQEAYETTKQKRTAIAGGIVWSGFILFAAMLLVMALANAMGIEEESRSAILISYAVQIIIFAPLMAGIYLMALRNVLGGKANVNEAFAFLSKPWPIMAVALITTVIGQGPAMLGIENAATYLWAFFFQITFALAIIITASGQATPLNSVLLSFNVVIKRFLGFLVLNLVIFIVTMLIAVPVIILGVFAQLNSIAMIFAVLAGVAAIYLVFAWVIPTYFHAIAIYYRDLFAVTSVSADNKSQSYVANSDDSFADESEQSSTERHELNEDGSNNEADATSQKNSDSESDSFKA</sequence>
<feature type="transmembrane region" description="Helical" evidence="2">
    <location>
        <begin position="75"/>
        <end position="99"/>
    </location>
</feature>
<comment type="caution">
    <text evidence="3">The sequence shown here is derived from an EMBL/GenBank/DDBJ whole genome shotgun (WGS) entry which is preliminary data.</text>
</comment>
<evidence type="ECO:0000256" key="1">
    <source>
        <dbReference type="SAM" id="MobiDB-lite"/>
    </source>
</evidence>
<reference evidence="4" key="1">
    <citation type="journal article" date="2018" name="Front. Microbiol.">
        <title>Genome-Based Analysis Reveals the Taxonomy and Diversity of the Family Idiomarinaceae.</title>
        <authorList>
            <person name="Liu Y."/>
            <person name="Lai Q."/>
            <person name="Shao Z."/>
        </authorList>
    </citation>
    <scope>NUCLEOTIDE SEQUENCE [LARGE SCALE GENOMIC DNA]</scope>
    <source>
        <strain evidence="4">GBPy7</strain>
    </source>
</reference>
<dbReference type="RefSeq" id="WP_126765871.1">
    <property type="nucleotide sequence ID" value="NZ_PIPJ01000002.1"/>
</dbReference>
<feature type="transmembrane region" description="Helical" evidence="2">
    <location>
        <begin position="120"/>
        <end position="141"/>
    </location>
</feature>
<feature type="transmembrane region" description="Helical" evidence="2">
    <location>
        <begin position="147"/>
        <end position="165"/>
    </location>
</feature>
<keyword evidence="2" id="KW-1133">Transmembrane helix</keyword>
<proteinExistence type="predicted"/>
<dbReference type="AlphaFoldDB" id="A0A432W069"/>
<keyword evidence="4" id="KW-1185">Reference proteome</keyword>
<dbReference type="EMBL" id="PIPJ01000002">
    <property type="protein sequence ID" value="RUO22372.1"/>
    <property type="molecule type" value="Genomic_DNA"/>
</dbReference>
<name>A0A432W069_9GAMM</name>
<evidence type="ECO:0000313" key="4">
    <source>
        <dbReference type="Proteomes" id="UP000288395"/>
    </source>
</evidence>
<keyword evidence="2" id="KW-0472">Membrane</keyword>
<feature type="transmembrane region" description="Helical" evidence="2">
    <location>
        <begin position="40"/>
        <end position="63"/>
    </location>
</feature>
<protein>
    <submittedName>
        <fullName evidence="3">Uncharacterized protein</fullName>
    </submittedName>
</protein>
<evidence type="ECO:0000256" key="2">
    <source>
        <dbReference type="SAM" id="Phobius"/>
    </source>
</evidence>